<dbReference type="InterPro" id="IPR036412">
    <property type="entry name" value="HAD-like_sf"/>
</dbReference>
<dbReference type="PANTHER" id="PTHR43434:SF1">
    <property type="entry name" value="PHOSPHOGLYCOLATE PHOSPHATASE"/>
    <property type="match status" value="1"/>
</dbReference>
<dbReference type="InterPro" id="IPR023198">
    <property type="entry name" value="PGP-like_dom2"/>
</dbReference>
<dbReference type="Proteomes" id="UP000001693">
    <property type="component" value="Chromosome"/>
</dbReference>
<comment type="catalytic activity">
    <reaction evidence="1">
        <text>2-phosphoglycolate + H2O = glycolate + phosphate</text>
        <dbReference type="Rhea" id="RHEA:14369"/>
        <dbReference type="ChEBI" id="CHEBI:15377"/>
        <dbReference type="ChEBI" id="CHEBI:29805"/>
        <dbReference type="ChEBI" id="CHEBI:43474"/>
        <dbReference type="ChEBI" id="CHEBI:58033"/>
        <dbReference type="EC" id="3.1.3.18"/>
    </reaction>
</comment>
<dbReference type="InterPro" id="IPR050155">
    <property type="entry name" value="HAD-like_hydrolase_sf"/>
</dbReference>
<dbReference type="RefSeq" id="WP_012348753.1">
    <property type="nucleotide sequence ID" value="NC_010524.1"/>
</dbReference>
<gene>
    <name evidence="8" type="ordered locus">Lcho_3752</name>
</gene>
<dbReference type="SUPFAM" id="SSF56784">
    <property type="entry name" value="HAD-like"/>
    <property type="match status" value="1"/>
</dbReference>
<dbReference type="PRINTS" id="PR00413">
    <property type="entry name" value="HADHALOGNASE"/>
</dbReference>
<evidence type="ECO:0000256" key="7">
    <source>
        <dbReference type="ARBA" id="ARBA00059247"/>
    </source>
</evidence>
<dbReference type="GO" id="GO:0006281">
    <property type="term" value="P:DNA repair"/>
    <property type="evidence" value="ECO:0007669"/>
    <property type="project" value="TreeGrafter"/>
</dbReference>
<dbReference type="HOGENOM" id="CLU_045011_19_1_4"/>
<evidence type="ECO:0000256" key="3">
    <source>
        <dbReference type="ARBA" id="ARBA00006171"/>
    </source>
</evidence>
<organism evidence="8 9">
    <name type="scientific">Leptothrix cholodnii (strain ATCC 51168 / LMG 8142 / SP-6)</name>
    <name type="common">Leptothrix discophora (strain SP-6)</name>
    <dbReference type="NCBI Taxonomy" id="395495"/>
    <lineage>
        <taxon>Bacteria</taxon>
        <taxon>Pseudomonadati</taxon>
        <taxon>Pseudomonadota</taxon>
        <taxon>Betaproteobacteria</taxon>
        <taxon>Burkholderiales</taxon>
        <taxon>Sphaerotilaceae</taxon>
        <taxon>Leptothrix</taxon>
    </lineage>
</organism>
<accession>B1Y5W0</accession>
<dbReference type="GO" id="GO:0005829">
    <property type="term" value="C:cytosol"/>
    <property type="evidence" value="ECO:0007669"/>
    <property type="project" value="TreeGrafter"/>
</dbReference>
<protein>
    <recommendedName>
        <fullName evidence="5">phosphoglycolate phosphatase</fullName>
        <ecNumber evidence="5">3.1.3.18</ecNumber>
    </recommendedName>
</protein>
<dbReference type="NCBIfam" id="TIGR01509">
    <property type="entry name" value="HAD-SF-IA-v3"/>
    <property type="match status" value="1"/>
</dbReference>
<keyword evidence="6" id="KW-0113">Calvin cycle</keyword>
<comment type="similarity">
    <text evidence="3">Belongs to the HAD-like hydrolase superfamily. CbbY/CbbZ/Gph/YieH family.</text>
</comment>
<dbReference type="FunFam" id="3.40.50.1000:FF:000022">
    <property type="entry name" value="Phosphoglycolate phosphatase"/>
    <property type="match status" value="1"/>
</dbReference>
<dbReference type="GO" id="GO:0008967">
    <property type="term" value="F:phosphoglycolate phosphatase activity"/>
    <property type="evidence" value="ECO:0007669"/>
    <property type="project" value="UniProtKB-EC"/>
</dbReference>
<dbReference type="NCBIfam" id="TIGR01549">
    <property type="entry name" value="HAD-SF-IA-v1"/>
    <property type="match status" value="1"/>
</dbReference>
<evidence type="ECO:0000256" key="5">
    <source>
        <dbReference type="ARBA" id="ARBA00013078"/>
    </source>
</evidence>
<keyword evidence="9" id="KW-1185">Reference proteome</keyword>
<dbReference type="Gene3D" id="1.10.150.240">
    <property type="entry name" value="Putative phosphatase, domain 2"/>
    <property type="match status" value="1"/>
</dbReference>
<dbReference type="InterPro" id="IPR023214">
    <property type="entry name" value="HAD_sf"/>
</dbReference>
<proteinExistence type="inferred from homology"/>
<dbReference type="InterPro" id="IPR041492">
    <property type="entry name" value="HAD_2"/>
</dbReference>
<name>B1Y5W0_LEPCP</name>
<keyword evidence="8" id="KW-0378">Hydrolase</keyword>
<dbReference type="Pfam" id="PF13419">
    <property type="entry name" value="HAD_2"/>
    <property type="match status" value="1"/>
</dbReference>
<comment type="function">
    <text evidence="7">Specifically catalyzes the dephosphorylation of 2-phosphoglycolate. Is involved in the dissimilation of the intracellular 2-phosphoglycolate formed during the DNA repair of 3'-phosphoglycolate ends, a major class of DNA lesions induced by oxidative stress.</text>
</comment>
<dbReference type="STRING" id="395495.Lcho_3752"/>
<reference evidence="8 9" key="1">
    <citation type="submission" date="2008-03" db="EMBL/GenBank/DDBJ databases">
        <title>Complete sequence of Leptothrix cholodnii SP-6.</title>
        <authorList>
            <consortium name="US DOE Joint Genome Institute"/>
            <person name="Copeland A."/>
            <person name="Lucas S."/>
            <person name="Lapidus A."/>
            <person name="Glavina del Rio T."/>
            <person name="Dalin E."/>
            <person name="Tice H."/>
            <person name="Bruce D."/>
            <person name="Goodwin L."/>
            <person name="Pitluck S."/>
            <person name="Chertkov O."/>
            <person name="Brettin T."/>
            <person name="Detter J.C."/>
            <person name="Han C."/>
            <person name="Kuske C.R."/>
            <person name="Schmutz J."/>
            <person name="Larimer F."/>
            <person name="Land M."/>
            <person name="Hauser L."/>
            <person name="Kyrpides N."/>
            <person name="Lykidis A."/>
            <person name="Emerson D."/>
            <person name="Richardson P."/>
        </authorList>
    </citation>
    <scope>NUCLEOTIDE SEQUENCE [LARGE SCALE GENOMIC DNA]</scope>
    <source>
        <strain evidence="9">ATCC 51168 / LMG 8142 / SP-6</strain>
    </source>
</reference>
<dbReference type="SFLD" id="SFLDS00003">
    <property type="entry name" value="Haloacid_Dehalogenase"/>
    <property type="match status" value="1"/>
</dbReference>
<evidence type="ECO:0000256" key="4">
    <source>
        <dbReference type="ARBA" id="ARBA00011233"/>
    </source>
</evidence>
<dbReference type="SFLD" id="SFLDG01135">
    <property type="entry name" value="C1.5.6:_HAD__Beta-PGM__Phospha"/>
    <property type="match status" value="1"/>
</dbReference>
<dbReference type="Gene3D" id="3.40.50.1000">
    <property type="entry name" value="HAD superfamily/HAD-like"/>
    <property type="match status" value="1"/>
</dbReference>
<dbReference type="EMBL" id="CP001013">
    <property type="protein sequence ID" value="ACB36006.1"/>
    <property type="molecule type" value="Genomic_DNA"/>
</dbReference>
<dbReference type="eggNOG" id="COG0546">
    <property type="taxonomic scope" value="Bacteria"/>
</dbReference>
<evidence type="ECO:0000256" key="1">
    <source>
        <dbReference type="ARBA" id="ARBA00000830"/>
    </source>
</evidence>
<evidence type="ECO:0000256" key="6">
    <source>
        <dbReference type="ARBA" id="ARBA00022567"/>
    </source>
</evidence>
<evidence type="ECO:0000313" key="9">
    <source>
        <dbReference type="Proteomes" id="UP000001693"/>
    </source>
</evidence>
<dbReference type="InterPro" id="IPR006439">
    <property type="entry name" value="HAD-SF_hydro_IA"/>
</dbReference>
<dbReference type="PANTHER" id="PTHR43434">
    <property type="entry name" value="PHOSPHOGLYCOLATE PHOSPHATASE"/>
    <property type="match status" value="1"/>
</dbReference>
<dbReference type="OrthoDB" id="9807630at2"/>
<comment type="subunit">
    <text evidence="4">Homotrimer.</text>
</comment>
<evidence type="ECO:0000313" key="8">
    <source>
        <dbReference type="EMBL" id="ACB36006.1"/>
    </source>
</evidence>
<comment type="pathway">
    <text evidence="2">Organic acid metabolism; glycolate biosynthesis; glycolate from 2-phosphoglycolate: step 1/1.</text>
</comment>
<dbReference type="KEGG" id="lch:Lcho_3752"/>
<evidence type="ECO:0000256" key="2">
    <source>
        <dbReference type="ARBA" id="ARBA00004818"/>
    </source>
</evidence>
<dbReference type="AlphaFoldDB" id="B1Y5W0"/>
<sequence>MSCLAISFDLDGTLVETADEIARAVNLTLVDFDLAPRPPAEIEQLIGDGLRALMIKLLARILMEQPARVEWLDTDALLARLDAHYAAVVGSTARAYPGVREALQQLRDAGLPLACVTNKEGRHAQRVLDAAGLSDLIDVLVAGDTLAHKKPHRSVLITTAQLLKVKPGALAHVGDSRTDIEAARNAGVAAWAVPYGYNGGEPVALAQPQRLFAQIADVARHVLGGCEPAHQPAGALH</sequence>
<dbReference type="SFLD" id="SFLDG01129">
    <property type="entry name" value="C1.5:_HAD__Beta-PGM__Phosphata"/>
    <property type="match status" value="1"/>
</dbReference>
<dbReference type="EC" id="3.1.3.18" evidence="5"/>
<dbReference type="GO" id="GO:0019253">
    <property type="term" value="P:reductive pentose-phosphate cycle"/>
    <property type="evidence" value="ECO:0007669"/>
    <property type="project" value="UniProtKB-KW"/>
</dbReference>